<name>X6M2X4_RETFI</name>
<evidence type="ECO:0000256" key="4">
    <source>
        <dbReference type="PROSITE-ProRule" id="PRU00322"/>
    </source>
</evidence>
<protein>
    <recommendedName>
        <fullName evidence="7">RanBP2-type domain-containing protein</fullName>
    </recommendedName>
</protein>
<dbReference type="InterPro" id="IPR001876">
    <property type="entry name" value="Znf_RanBP2"/>
</dbReference>
<evidence type="ECO:0000313" key="8">
    <source>
        <dbReference type="EMBL" id="ETO08289.1"/>
    </source>
</evidence>
<dbReference type="SUPFAM" id="SSF90209">
    <property type="entry name" value="Ran binding protein zinc finger-like"/>
    <property type="match status" value="1"/>
</dbReference>
<evidence type="ECO:0000256" key="2">
    <source>
        <dbReference type="ARBA" id="ARBA00022771"/>
    </source>
</evidence>
<keyword evidence="6" id="KW-0812">Transmembrane</keyword>
<keyword evidence="1" id="KW-0479">Metal-binding</keyword>
<evidence type="ECO:0000256" key="3">
    <source>
        <dbReference type="ARBA" id="ARBA00022833"/>
    </source>
</evidence>
<evidence type="ECO:0000259" key="7">
    <source>
        <dbReference type="PROSITE" id="PS50199"/>
    </source>
</evidence>
<evidence type="ECO:0000256" key="1">
    <source>
        <dbReference type="ARBA" id="ARBA00022723"/>
    </source>
</evidence>
<evidence type="ECO:0000313" key="9">
    <source>
        <dbReference type="Proteomes" id="UP000023152"/>
    </source>
</evidence>
<evidence type="ECO:0000256" key="6">
    <source>
        <dbReference type="SAM" id="Phobius"/>
    </source>
</evidence>
<organism evidence="8 9">
    <name type="scientific">Reticulomyxa filosa</name>
    <dbReference type="NCBI Taxonomy" id="46433"/>
    <lineage>
        <taxon>Eukaryota</taxon>
        <taxon>Sar</taxon>
        <taxon>Rhizaria</taxon>
        <taxon>Retaria</taxon>
        <taxon>Foraminifera</taxon>
        <taxon>Monothalamids</taxon>
        <taxon>Reticulomyxidae</taxon>
        <taxon>Reticulomyxa</taxon>
    </lineage>
</organism>
<proteinExistence type="predicted"/>
<feature type="domain" description="RanBP2-type" evidence="7">
    <location>
        <begin position="87"/>
        <end position="116"/>
    </location>
</feature>
<dbReference type="Proteomes" id="UP000023152">
    <property type="component" value="Unassembled WGS sequence"/>
</dbReference>
<keyword evidence="6" id="KW-1133">Transmembrane helix</keyword>
<gene>
    <name evidence="8" type="ORF">RFI_29101</name>
</gene>
<reference evidence="8 9" key="1">
    <citation type="journal article" date="2013" name="Curr. Biol.">
        <title>The Genome of the Foraminiferan Reticulomyxa filosa.</title>
        <authorList>
            <person name="Glockner G."/>
            <person name="Hulsmann N."/>
            <person name="Schleicher M."/>
            <person name="Noegel A.A."/>
            <person name="Eichinger L."/>
            <person name="Gallinger C."/>
            <person name="Pawlowski J."/>
            <person name="Sierra R."/>
            <person name="Euteneuer U."/>
            <person name="Pillet L."/>
            <person name="Moustafa A."/>
            <person name="Platzer M."/>
            <person name="Groth M."/>
            <person name="Szafranski K."/>
            <person name="Schliwa M."/>
        </authorList>
    </citation>
    <scope>NUCLEOTIDE SEQUENCE [LARGE SCALE GENOMIC DNA]</scope>
</reference>
<keyword evidence="9" id="KW-1185">Reference proteome</keyword>
<accession>X6M2X4</accession>
<keyword evidence="3" id="KW-0862">Zinc</keyword>
<dbReference type="PROSITE" id="PS50199">
    <property type="entry name" value="ZF_RANBP2_2"/>
    <property type="match status" value="1"/>
</dbReference>
<dbReference type="Gene3D" id="2.30.30.380">
    <property type="entry name" value="Zn-finger domain of Sec23/24"/>
    <property type="match status" value="1"/>
</dbReference>
<dbReference type="PROSITE" id="PS01358">
    <property type="entry name" value="ZF_RANBP2_1"/>
    <property type="match status" value="1"/>
</dbReference>
<feature type="transmembrane region" description="Helical" evidence="6">
    <location>
        <begin position="229"/>
        <end position="248"/>
    </location>
</feature>
<dbReference type="AlphaFoldDB" id="X6M2X4"/>
<evidence type="ECO:0000256" key="5">
    <source>
        <dbReference type="SAM" id="MobiDB-lite"/>
    </source>
</evidence>
<sequence length="551" mass="64415">GKNRRRESYCFKKHMTPFRYILTHLHASQRNCDDPTIDLSSLIQALIKSTQMDDGMTTVNLSMEPYPFDPPSSDNAEENKASSDLVDTSKWECKRCTFQNDQASPECYMCGEVRKLELKVCVCVLTGEERTERVDQIKHLVKISNQKNRENKNCRPFLRLNISEVTSAIDTTKNECPVGIIRLLYSVGVQPVRFCMKEKDKYVYEIDSDEVYIIDPYFNLLQKASYHTYPLLCIHYVCVFFVLFLFFLKKKKTLLYRQYNDQLFFFPFFFLIELRKDLFTCLSECELMKESVSFRHFLEAIADYLYGPAFKYLDVLSDFAREGFLCTIFDRNAVNGTFRGYVNDSIGDYWLVKYVLKDYHFLRSFTRQRCDHALNLLFYLIRVHNWHDSTKLLECFPDNFVVSDSRSYSTFIQQAFEQGEIELADLMLRKPTLAISKLNFAAGDMTKFQQWYTERVLSLTKNKKFHFYPQVPKSSASTAIPKDANDEDSQQDKLDADSDEERFGNFVVILETSTIIKKNDRLLQIVGICVLKKNEMTDSFNSLTRSNFSTA</sequence>
<keyword evidence="6" id="KW-0472">Membrane</keyword>
<feature type="region of interest" description="Disordered" evidence="5">
    <location>
        <begin position="474"/>
        <end position="497"/>
    </location>
</feature>
<comment type="caution">
    <text evidence="8">The sequence shown here is derived from an EMBL/GenBank/DDBJ whole genome shotgun (WGS) entry which is preliminary data.</text>
</comment>
<dbReference type="EMBL" id="ASPP01025183">
    <property type="protein sequence ID" value="ETO08289.1"/>
    <property type="molecule type" value="Genomic_DNA"/>
</dbReference>
<keyword evidence="2 4" id="KW-0863">Zinc-finger</keyword>
<dbReference type="GO" id="GO:0008270">
    <property type="term" value="F:zinc ion binding"/>
    <property type="evidence" value="ECO:0007669"/>
    <property type="project" value="UniProtKB-KW"/>
</dbReference>
<dbReference type="SMART" id="SM00547">
    <property type="entry name" value="ZnF_RBZ"/>
    <property type="match status" value="1"/>
</dbReference>
<dbReference type="InterPro" id="IPR036443">
    <property type="entry name" value="Znf_RanBP2_sf"/>
</dbReference>
<feature type="non-terminal residue" evidence="8">
    <location>
        <position position="1"/>
    </location>
</feature>